<dbReference type="InParanoid" id="C0NFL3"/>
<organism evidence="1 2">
    <name type="scientific">Ajellomyces capsulatus (strain G186AR / H82 / ATCC MYA-2454 / RMSCC 2432)</name>
    <name type="common">Darling's disease fungus</name>
    <name type="synonym">Histoplasma capsulatum</name>
    <dbReference type="NCBI Taxonomy" id="447093"/>
    <lineage>
        <taxon>Eukaryota</taxon>
        <taxon>Fungi</taxon>
        <taxon>Dikarya</taxon>
        <taxon>Ascomycota</taxon>
        <taxon>Pezizomycotina</taxon>
        <taxon>Eurotiomycetes</taxon>
        <taxon>Eurotiomycetidae</taxon>
        <taxon>Onygenales</taxon>
        <taxon>Ajellomycetaceae</taxon>
        <taxon>Histoplasma</taxon>
    </lineage>
</organism>
<evidence type="ECO:0000313" key="1">
    <source>
        <dbReference type="EMBL" id="EEH10034.1"/>
    </source>
</evidence>
<protein>
    <submittedName>
        <fullName evidence="1">Uncharacterized protein</fullName>
    </submittedName>
</protein>
<accession>C0NFL3</accession>
<dbReference type="HOGENOM" id="CLU_1906139_0_0_1"/>
<keyword evidence="2" id="KW-1185">Reference proteome</keyword>
<dbReference type="EMBL" id="GG663364">
    <property type="protein sequence ID" value="EEH10034.1"/>
    <property type="molecule type" value="Genomic_DNA"/>
</dbReference>
<gene>
    <name evidence="1" type="ORF">HCBG_01679</name>
</gene>
<dbReference type="Proteomes" id="UP000001631">
    <property type="component" value="Unassembled WGS sequence"/>
</dbReference>
<name>C0NFL3_AJECG</name>
<dbReference type="AlphaFoldDB" id="C0NFL3"/>
<evidence type="ECO:0000313" key="2">
    <source>
        <dbReference type="Proteomes" id="UP000001631"/>
    </source>
</evidence>
<sequence>MHSTTKNFSPANRPHFKRHTEHLATNPLCLALDTLEMNGLRIFIAPFFALGHSGRRGLLGESRFAKIKQINSTKYVSGAIPLDAPHEQLWNLIDTSAVLLWIAYLPVLDALHNMALASRLWIGRLAMVAVVWS</sequence>
<reference evidence="1" key="1">
    <citation type="submission" date="2009-02" db="EMBL/GenBank/DDBJ databases">
        <title>The Genome Sequence of Ajellomyces capsulatus strain G186AR.</title>
        <authorList>
            <consortium name="The Broad Institute Genome Sequencing Platform"/>
            <person name="Champion M."/>
            <person name="Cuomo C."/>
            <person name="Ma L.-J."/>
            <person name="Henn M.R."/>
            <person name="Sil A."/>
            <person name="Goldman B."/>
            <person name="Young S.K."/>
            <person name="Kodira C.D."/>
            <person name="Zeng Q."/>
            <person name="Koehrsen M."/>
            <person name="Alvarado L."/>
            <person name="Berlin A."/>
            <person name="Borenstein D."/>
            <person name="Chen Z."/>
            <person name="Engels R."/>
            <person name="Freedman E."/>
            <person name="Gellesch M."/>
            <person name="Goldberg J."/>
            <person name="Griggs A."/>
            <person name="Gujja S."/>
            <person name="Heiman D."/>
            <person name="Hepburn T."/>
            <person name="Howarth C."/>
            <person name="Jen D."/>
            <person name="Larson L."/>
            <person name="Lewis B."/>
            <person name="Mehta T."/>
            <person name="Park D."/>
            <person name="Pearson M."/>
            <person name="Roberts A."/>
            <person name="Saif S."/>
            <person name="Shea T."/>
            <person name="Shenoy N."/>
            <person name="Sisk P."/>
            <person name="Stolte C."/>
            <person name="Sykes S."/>
            <person name="Walk T."/>
            <person name="White J."/>
            <person name="Yandava C."/>
            <person name="Klein B."/>
            <person name="McEwen J.G."/>
            <person name="Puccia R."/>
            <person name="Goldman G.H."/>
            <person name="Felipe M.S."/>
            <person name="Nino-Vega G."/>
            <person name="San-Blas G."/>
            <person name="Taylor J."/>
            <person name="Mendoza L."/>
            <person name="Galagan J."/>
            <person name="Nusbaum C."/>
            <person name="Birren B."/>
        </authorList>
    </citation>
    <scope>NUCLEOTIDE SEQUENCE</scope>
    <source>
        <strain evidence="1">G186AR</strain>
    </source>
</reference>
<dbReference type="GeneID" id="69034695"/>
<dbReference type="RefSeq" id="XP_045290514.1">
    <property type="nucleotide sequence ID" value="XM_045428728.1"/>
</dbReference>
<proteinExistence type="predicted"/>